<evidence type="ECO:0000313" key="7">
    <source>
        <dbReference type="EMBL" id="PWK80140.1"/>
    </source>
</evidence>
<sequence>MDGPEILDITAIEESLAGDLLLEKFSCLPVGGRLVLNLDRDPRSLYFRLIEHTGRNFSWKNLESGPEVWQVKLVKRADLNGEDSIGRIVINDPRKAAVFKEFGIDFSCGGSRTLTEVCEEMQLDVDKVMLKLQGELPDIAYPAMDFPHWDTGFFCKYLVDLHHGYVRANLPFLLETSDKITRSYGAKYTELYELRKLVIKMAERLTADMEQEEEVLFPYFTDVAYALKSGKPLTAPERGPLKQLVYAMDAAHERMFDAFSQIRQLTRGYQPPDYVTHGFRILYKILQEFEDDLQMHLHLENNILFPAAIRNDHELRLRQAQV</sequence>
<accession>A0A316HJC1</accession>
<comment type="caution">
    <text evidence="7">The sequence shown here is derived from an EMBL/GenBank/DDBJ whole genome shotgun (WGS) entry which is preliminary data.</text>
</comment>
<dbReference type="EMBL" id="QGHA01000001">
    <property type="protein sequence ID" value="PWK80140.1"/>
    <property type="molecule type" value="Genomic_DNA"/>
</dbReference>
<dbReference type="InterPro" id="IPR018720">
    <property type="entry name" value="DUF2249"/>
</dbReference>
<keyword evidence="4" id="KW-0408">Iron</keyword>
<dbReference type="GO" id="GO:0046872">
    <property type="term" value="F:metal ion binding"/>
    <property type="evidence" value="ECO:0007669"/>
    <property type="project" value="UniProtKB-KW"/>
</dbReference>
<comment type="subcellular location">
    <subcellularLocation>
        <location evidence="1">Cytoplasm</location>
    </subcellularLocation>
</comment>
<dbReference type="AlphaFoldDB" id="A0A316HJC1"/>
<protein>
    <submittedName>
        <fullName evidence="7">Regulator of cell morphogenesis and NO signaling</fullName>
    </submittedName>
</protein>
<organism evidence="7 8">
    <name type="scientific">Mucilaginibacter oryzae</name>
    <dbReference type="NCBI Taxonomy" id="468058"/>
    <lineage>
        <taxon>Bacteria</taxon>
        <taxon>Pseudomonadati</taxon>
        <taxon>Bacteroidota</taxon>
        <taxon>Sphingobacteriia</taxon>
        <taxon>Sphingobacteriales</taxon>
        <taxon>Sphingobacteriaceae</taxon>
        <taxon>Mucilaginibacter</taxon>
    </lineage>
</organism>
<dbReference type="PANTHER" id="PTHR36438:SF1">
    <property type="entry name" value="IRON-SULFUR CLUSTER REPAIR PROTEIN YTFE"/>
    <property type="match status" value="1"/>
</dbReference>
<keyword evidence="8" id="KW-1185">Reference proteome</keyword>
<dbReference type="Proteomes" id="UP000245678">
    <property type="component" value="Unassembled WGS sequence"/>
</dbReference>
<dbReference type="InterPro" id="IPR012312">
    <property type="entry name" value="Hemerythrin-like"/>
</dbReference>
<evidence type="ECO:0000259" key="5">
    <source>
        <dbReference type="Pfam" id="PF01814"/>
    </source>
</evidence>
<name>A0A316HJC1_9SPHI</name>
<evidence type="ECO:0000259" key="6">
    <source>
        <dbReference type="Pfam" id="PF10006"/>
    </source>
</evidence>
<evidence type="ECO:0000313" key="8">
    <source>
        <dbReference type="Proteomes" id="UP000245678"/>
    </source>
</evidence>
<reference evidence="7 8" key="1">
    <citation type="submission" date="2018-05" db="EMBL/GenBank/DDBJ databases">
        <title>Genomic Encyclopedia of Archaeal and Bacterial Type Strains, Phase II (KMG-II): from individual species to whole genera.</title>
        <authorList>
            <person name="Goeker M."/>
        </authorList>
    </citation>
    <scope>NUCLEOTIDE SEQUENCE [LARGE SCALE GENOMIC DNA]</scope>
    <source>
        <strain evidence="7 8">DSM 19975</strain>
    </source>
</reference>
<dbReference type="Pfam" id="PF01814">
    <property type="entry name" value="Hemerythrin"/>
    <property type="match status" value="1"/>
</dbReference>
<keyword evidence="3" id="KW-0479">Metal-binding</keyword>
<evidence type="ECO:0000256" key="3">
    <source>
        <dbReference type="ARBA" id="ARBA00022723"/>
    </source>
</evidence>
<dbReference type="GO" id="GO:0005737">
    <property type="term" value="C:cytoplasm"/>
    <property type="evidence" value="ECO:0007669"/>
    <property type="project" value="UniProtKB-SubCell"/>
</dbReference>
<evidence type="ECO:0000256" key="1">
    <source>
        <dbReference type="ARBA" id="ARBA00004496"/>
    </source>
</evidence>
<feature type="domain" description="Hemerythrin-like" evidence="5">
    <location>
        <begin position="245"/>
        <end position="309"/>
    </location>
</feature>
<feature type="domain" description="DUF2249" evidence="6">
    <location>
        <begin position="7"/>
        <end position="74"/>
    </location>
</feature>
<evidence type="ECO:0000256" key="2">
    <source>
        <dbReference type="ARBA" id="ARBA00022490"/>
    </source>
</evidence>
<proteinExistence type="predicted"/>
<gene>
    <name evidence="7" type="ORF">LX99_00604</name>
</gene>
<dbReference type="RefSeq" id="WP_109606245.1">
    <property type="nucleotide sequence ID" value="NZ_QGHA01000001.1"/>
</dbReference>
<dbReference type="Pfam" id="PF10006">
    <property type="entry name" value="DUF2249"/>
    <property type="match status" value="1"/>
</dbReference>
<dbReference type="Pfam" id="PF04405">
    <property type="entry name" value="ScdA_N"/>
    <property type="match status" value="1"/>
</dbReference>
<dbReference type="InterPro" id="IPR019903">
    <property type="entry name" value="RIC_family"/>
</dbReference>
<dbReference type="Gene3D" id="1.20.120.520">
    <property type="entry name" value="nmb1532 protein domain like"/>
    <property type="match status" value="1"/>
</dbReference>
<dbReference type="PANTHER" id="PTHR36438">
    <property type="entry name" value="IRON-SULFUR CLUSTER REPAIR PROTEIN YTFE"/>
    <property type="match status" value="1"/>
</dbReference>
<evidence type="ECO:0000256" key="4">
    <source>
        <dbReference type="ARBA" id="ARBA00023004"/>
    </source>
</evidence>
<keyword evidence="2" id="KW-0963">Cytoplasm</keyword>